<protein>
    <recommendedName>
        <fullName evidence="4">Secreted protein</fullName>
    </recommendedName>
</protein>
<dbReference type="STRING" id="113562.SAMN04489716_0222"/>
<accession>A0A1H1Q6K9</accession>
<feature type="signal peptide" evidence="1">
    <location>
        <begin position="1"/>
        <end position="28"/>
    </location>
</feature>
<organism evidence="2 3">
    <name type="scientific">Actinoplanes derwentensis</name>
    <dbReference type="NCBI Taxonomy" id="113562"/>
    <lineage>
        <taxon>Bacteria</taxon>
        <taxon>Bacillati</taxon>
        <taxon>Actinomycetota</taxon>
        <taxon>Actinomycetes</taxon>
        <taxon>Micromonosporales</taxon>
        <taxon>Micromonosporaceae</taxon>
        <taxon>Actinoplanes</taxon>
    </lineage>
</organism>
<evidence type="ECO:0000313" key="2">
    <source>
        <dbReference type="EMBL" id="SDS19148.1"/>
    </source>
</evidence>
<evidence type="ECO:0008006" key="4">
    <source>
        <dbReference type="Google" id="ProtNLM"/>
    </source>
</evidence>
<feature type="chain" id="PRO_5009257323" description="Secreted protein" evidence="1">
    <location>
        <begin position="29"/>
        <end position="130"/>
    </location>
</feature>
<dbReference type="EMBL" id="LT629758">
    <property type="protein sequence ID" value="SDS19148.1"/>
    <property type="molecule type" value="Genomic_DNA"/>
</dbReference>
<dbReference type="AlphaFoldDB" id="A0A1H1Q6K9"/>
<proteinExistence type="predicted"/>
<dbReference type="RefSeq" id="WP_092540767.1">
    <property type="nucleotide sequence ID" value="NZ_BOMJ01000004.1"/>
</dbReference>
<name>A0A1H1Q6K9_9ACTN</name>
<reference evidence="2 3" key="1">
    <citation type="submission" date="2016-10" db="EMBL/GenBank/DDBJ databases">
        <authorList>
            <person name="de Groot N.N."/>
        </authorList>
    </citation>
    <scope>NUCLEOTIDE SEQUENCE [LARGE SCALE GENOMIC DNA]</scope>
    <source>
        <strain evidence="2 3">DSM 43941</strain>
    </source>
</reference>
<evidence type="ECO:0000313" key="3">
    <source>
        <dbReference type="Proteomes" id="UP000198688"/>
    </source>
</evidence>
<dbReference type="OrthoDB" id="3638704at2"/>
<gene>
    <name evidence="2" type="ORF">SAMN04489716_0222</name>
</gene>
<keyword evidence="3" id="KW-1185">Reference proteome</keyword>
<sequence>MAKKSTRLALATTAGLISAIGLASPALAHDTRYDGPYACGITEVQSCGYGQVRDSHQIVDACDTREDGRGYFVEYTLQNGTKGSVNDGNGAASGCGIKRVGTTANPVYSYRVCSNQGGGSLNVCSGIKIA</sequence>
<evidence type="ECO:0000256" key="1">
    <source>
        <dbReference type="SAM" id="SignalP"/>
    </source>
</evidence>
<keyword evidence="1" id="KW-0732">Signal</keyword>
<dbReference type="Proteomes" id="UP000198688">
    <property type="component" value="Chromosome I"/>
</dbReference>